<dbReference type="PANTHER" id="PTHR11533:SF174">
    <property type="entry name" value="PUROMYCIN-SENSITIVE AMINOPEPTIDASE-RELATED"/>
    <property type="match status" value="1"/>
</dbReference>
<evidence type="ECO:0000259" key="18">
    <source>
        <dbReference type="PROSITE" id="PS50836"/>
    </source>
</evidence>
<dbReference type="SMART" id="SM00664">
    <property type="entry name" value="DoH"/>
    <property type="match status" value="1"/>
</dbReference>
<dbReference type="InterPro" id="IPR005018">
    <property type="entry name" value="DOMON_domain"/>
</dbReference>
<dbReference type="Gene3D" id="1.20.120.1770">
    <property type="match status" value="1"/>
</dbReference>
<keyword evidence="10" id="KW-0249">Electron transport</keyword>
<keyword evidence="9 15" id="KW-0862">Zinc</keyword>
<dbReference type="InterPro" id="IPR015920">
    <property type="entry name" value="Cellobiose_DH-like_cyt"/>
</dbReference>
<dbReference type="InterPro" id="IPR024571">
    <property type="entry name" value="ERAP1-like_C_dom"/>
</dbReference>
<feature type="non-terminal residue" evidence="19">
    <location>
        <position position="1"/>
    </location>
</feature>
<feature type="binding site" evidence="15">
    <location>
        <position position="310"/>
    </location>
    <ligand>
        <name>Zn(2+)</name>
        <dbReference type="ChEBI" id="CHEBI:29105"/>
        <note>catalytic</note>
    </ligand>
</feature>
<dbReference type="Gene3D" id="1.10.390.10">
    <property type="entry name" value="Neutral Protease Domain 2"/>
    <property type="match status" value="1"/>
</dbReference>
<organism evidence="19 20">
    <name type="scientific">Scytalidium lignicola</name>
    <name type="common">Hyphomycete</name>
    <dbReference type="NCBI Taxonomy" id="5539"/>
    <lineage>
        <taxon>Eukaryota</taxon>
        <taxon>Fungi</taxon>
        <taxon>Dikarya</taxon>
        <taxon>Ascomycota</taxon>
        <taxon>Pezizomycotina</taxon>
        <taxon>Leotiomycetes</taxon>
        <taxon>Leotiomycetes incertae sedis</taxon>
        <taxon>Scytalidium</taxon>
    </lineage>
</organism>
<dbReference type="GO" id="GO:0005737">
    <property type="term" value="C:cytoplasm"/>
    <property type="evidence" value="ECO:0007669"/>
    <property type="project" value="TreeGrafter"/>
</dbReference>
<evidence type="ECO:0000256" key="13">
    <source>
        <dbReference type="ARBA" id="ARBA00023136"/>
    </source>
</evidence>
<evidence type="ECO:0000256" key="1">
    <source>
        <dbReference type="ARBA" id="ARBA00004370"/>
    </source>
</evidence>
<evidence type="ECO:0000256" key="10">
    <source>
        <dbReference type="ARBA" id="ARBA00022982"/>
    </source>
</evidence>
<evidence type="ECO:0000256" key="4">
    <source>
        <dbReference type="ARBA" id="ARBA00022448"/>
    </source>
</evidence>
<evidence type="ECO:0000256" key="11">
    <source>
        <dbReference type="ARBA" id="ARBA00022989"/>
    </source>
</evidence>
<comment type="cofactor">
    <cofactor evidence="15">
        <name>Zn(2+)</name>
        <dbReference type="ChEBI" id="CHEBI:29105"/>
    </cofactor>
    <text evidence="15">Binds 1 zinc ion per subunit.</text>
</comment>
<feature type="transmembrane region" description="Helical" evidence="17">
    <location>
        <begin position="1231"/>
        <end position="1249"/>
    </location>
</feature>
<keyword evidence="7 15" id="KW-0479">Metal-binding</keyword>
<keyword evidence="12" id="KW-0482">Metalloprotease</keyword>
<feature type="transmembrane region" description="Helical" evidence="17">
    <location>
        <begin position="1204"/>
        <end position="1225"/>
    </location>
</feature>
<comment type="caution">
    <text evidence="19">The sequence shown here is derived from an EMBL/GenBank/DDBJ whole genome shotgun (WGS) entry which is preliminary data.</text>
</comment>
<keyword evidence="13 17" id="KW-0472">Membrane</keyword>
<dbReference type="CDD" id="cd09601">
    <property type="entry name" value="M1_APN-Q_like"/>
    <property type="match status" value="1"/>
</dbReference>
<evidence type="ECO:0000256" key="17">
    <source>
        <dbReference type="SAM" id="Phobius"/>
    </source>
</evidence>
<keyword evidence="11 17" id="KW-1133">Transmembrane helix</keyword>
<dbReference type="OrthoDB" id="10031169at2759"/>
<dbReference type="PROSITE" id="PS50836">
    <property type="entry name" value="DOMON"/>
    <property type="match status" value="1"/>
</dbReference>
<keyword evidence="5" id="KW-0645">Protease</keyword>
<dbReference type="Pfam" id="PF01433">
    <property type="entry name" value="Peptidase_M1"/>
    <property type="match status" value="1"/>
</dbReference>
<evidence type="ECO:0000256" key="9">
    <source>
        <dbReference type="ARBA" id="ARBA00022833"/>
    </source>
</evidence>
<evidence type="ECO:0000256" key="8">
    <source>
        <dbReference type="ARBA" id="ARBA00022801"/>
    </source>
</evidence>
<dbReference type="SUPFAM" id="SSF63737">
    <property type="entry name" value="Leukotriene A4 hydrolase N-terminal domain"/>
    <property type="match status" value="1"/>
</dbReference>
<proteinExistence type="inferred from homology"/>
<evidence type="ECO:0000256" key="15">
    <source>
        <dbReference type="PIRSR" id="PIRSR634016-3"/>
    </source>
</evidence>
<dbReference type="Gene3D" id="2.60.40.1210">
    <property type="entry name" value="Cellobiose dehydrogenase, cytochrome domain"/>
    <property type="match status" value="1"/>
</dbReference>
<feature type="transmembrane region" description="Helical" evidence="17">
    <location>
        <begin position="1100"/>
        <end position="1123"/>
    </location>
</feature>
<dbReference type="Proteomes" id="UP000258309">
    <property type="component" value="Unassembled WGS sequence"/>
</dbReference>
<dbReference type="Pfam" id="PF17900">
    <property type="entry name" value="Peptidase_M1_N"/>
    <property type="match status" value="1"/>
</dbReference>
<dbReference type="GO" id="GO:0043171">
    <property type="term" value="P:peptide catabolic process"/>
    <property type="evidence" value="ECO:0007669"/>
    <property type="project" value="TreeGrafter"/>
</dbReference>
<dbReference type="InterPro" id="IPR045357">
    <property type="entry name" value="Aminopeptidase_N-like_N"/>
</dbReference>
<dbReference type="Gene3D" id="2.60.40.1730">
    <property type="entry name" value="tricorn interacting facor f3 domain"/>
    <property type="match status" value="1"/>
</dbReference>
<dbReference type="InterPro" id="IPR042097">
    <property type="entry name" value="Aminopeptidase_N-like_N_sf"/>
</dbReference>
<dbReference type="Pfam" id="PF03188">
    <property type="entry name" value="Cytochrom_B561"/>
    <property type="match status" value="1"/>
</dbReference>
<dbReference type="Gene3D" id="1.25.50.20">
    <property type="match status" value="1"/>
</dbReference>
<feature type="transmembrane region" description="Helical" evidence="17">
    <location>
        <begin position="1135"/>
        <end position="1154"/>
    </location>
</feature>
<evidence type="ECO:0000256" key="16">
    <source>
        <dbReference type="PIRSR" id="PIRSR634016-4"/>
    </source>
</evidence>
<dbReference type="SUPFAM" id="SSF49344">
    <property type="entry name" value="CBD9-like"/>
    <property type="match status" value="1"/>
</dbReference>
<dbReference type="Pfam" id="PF11838">
    <property type="entry name" value="ERAP1_C"/>
    <property type="match status" value="1"/>
</dbReference>
<keyword evidence="8" id="KW-0378">Hydrolase</keyword>
<dbReference type="InterPro" id="IPR027268">
    <property type="entry name" value="Peptidase_M4/M1_CTD_sf"/>
</dbReference>
<dbReference type="GO" id="GO:0070006">
    <property type="term" value="F:metalloaminopeptidase activity"/>
    <property type="evidence" value="ECO:0007669"/>
    <property type="project" value="TreeGrafter"/>
</dbReference>
<dbReference type="InterPro" id="IPR001930">
    <property type="entry name" value="Peptidase_M1"/>
</dbReference>
<protein>
    <recommendedName>
        <fullName evidence="18">DOMON domain-containing protein</fullName>
    </recommendedName>
</protein>
<evidence type="ECO:0000256" key="6">
    <source>
        <dbReference type="ARBA" id="ARBA00022692"/>
    </source>
</evidence>
<sequence length="1260" mass="140585">MSNYRLTKAIIPIHYNLQITPDFSNQTFAGSVSIDVNVKEPTSTTCFNAHCIEITQTTIYDDKGLAMDILGTKQNPKDQTHEILIKPINTNAYLQIHLCFCGRMVGITELGFRMTQFGDNGLESLPLDWIASTDLEATGARRVFPCFDDPALKATFSIGLQVDKGLTCLGNMPVQSCTDSSINNSKLVQFQKTPRMSTYIVAFVIGTFDMIESDEFRVPVSIYSPIGYGNILDGRFALDTATKALSIFEKAFDIEFPLPKVNMVAIPNSQSSMENWGLITFIPSKLLVGPTSSSFERDSSMSTVFHELAHQWFGNLVTMDWWDALWLNEGFADWAALIGRSRMLGTSEPFQRFLGESYQLGLLLDSSRRSHPVEVPIADPTDLVHIFDDITYKKGCSVLRMISSHLGEERFLDGVQKYLKKHAYANAQTQDLWNTLQEVTGVDVGSIIGIWTKTSGYPVISVQENKASNSVTITQKRFWFSGGENLDEEMLYPISLKIRTSNALIERLFDTESTSLDVPLDCYKFNADHIGFYRVAYEPHRLSLLGKAVPSGLLSVEDKIGIISDTAALVLAGHPYTRTSNLLDLLLNFKDENNYYVWKSITLTLEKISEFIVFESDEFKRYFSNFKKDILRNSISKHVFNLSSEDKQLDSRLKELLLQNSCGNKDAIVYAQELFGRFINGDKITDNANLRSAVFKIVLENEGEKAFSQLITQLKSLPNHNEEEALQIYQSIGYCTDPSSIEETMKISLSVDSLRKFQTLSILKPLKTHKNGINALWELLNSGQWMQDYSHIIQGAGGLAAFGPMFRMILDTFTTMDQLMEVKKKFGELDSEGLRTIIDVAQESVEAKEKWMKRDYEDILAWLQAHGSFLLQIFKKGVKMVNLQHSLVVVAAAFYLTVSLVRAVDIPASGFVSHHPGITFSLNVPSDGSDDIYFSLSGSSSHSWISVGMGSDKMKGSLMFLLYTSSNENSVTVSPRITDGHTEPSYTSNVAITLLPGTGNDKHNKWITVNAKCESCRKWSGGSLNITSTAENFIYATGPSGNLKTNSKSADTKRHDKYGTFQMDLTKAVGAGGVPAPIFSSTVGTRELSDSTDHDFSSPLHAALMVLVFFGLMPFGVFLLRILNQPRFHSWNMSTSAVLAIIGTGVGIYAGTMYNRSKNWNSPHQILGIIVILAMIGQFLLGFIHHRIYKRTFAPTKLAPYHIWLGRVVIPLGIINGFIGFPQALNGKYDYALLALAICLIGIITFVYWRMQKYASSRKG</sequence>
<feature type="binding site" evidence="15">
    <location>
        <position position="329"/>
    </location>
    <ligand>
        <name>Zn(2+)</name>
        <dbReference type="ChEBI" id="CHEBI:29105"/>
        <note>catalytic</note>
    </ligand>
</feature>
<dbReference type="GO" id="GO:0008270">
    <property type="term" value="F:zinc ion binding"/>
    <property type="evidence" value="ECO:0007669"/>
    <property type="project" value="InterPro"/>
</dbReference>
<feature type="domain" description="DOMON" evidence="18">
    <location>
        <begin position="916"/>
        <end position="1038"/>
    </location>
</feature>
<dbReference type="CDD" id="cd09630">
    <property type="entry name" value="CDH_like_cytochrome"/>
    <property type="match status" value="1"/>
</dbReference>
<evidence type="ECO:0000256" key="7">
    <source>
        <dbReference type="ARBA" id="ARBA00022723"/>
    </source>
</evidence>
<reference evidence="19 20" key="1">
    <citation type="submission" date="2018-05" db="EMBL/GenBank/DDBJ databases">
        <title>Draft genome sequence of Scytalidium lignicola DSM 105466, a ubiquitous saprotrophic fungus.</title>
        <authorList>
            <person name="Buettner E."/>
            <person name="Gebauer A.M."/>
            <person name="Hofrichter M."/>
            <person name="Liers C."/>
            <person name="Kellner H."/>
        </authorList>
    </citation>
    <scope>NUCLEOTIDE SEQUENCE [LARGE SCALE GENOMIC DNA]</scope>
    <source>
        <strain evidence="19 20">DSM 105466</strain>
    </source>
</reference>
<dbReference type="SMART" id="SM00665">
    <property type="entry name" value="B561"/>
    <property type="match status" value="1"/>
</dbReference>
<keyword evidence="20" id="KW-1185">Reference proteome</keyword>
<dbReference type="GO" id="GO:0006508">
    <property type="term" value="P:proteolysis"/>
    <property type="evidence" value="ECO:0007669"/>
    <property type="project" value="UniProtKB-KW"/>
</dbReference>
<dbReference type="InterPro" id="IPR006593">
    <property type="entry name" value="Cyt_b561/ferric_Rdtase_TM"/>
</dbReference>
<dbReference type="GO" id="GO:0042277">
    <property type="term" value="F:peptide binding"/>
    <property type="evidence" value="ECO:0007669"/>
    <property type="project" value="TreeGrafter"/>
</dbReference>
<keyword evidence="3" id="KW-0031">Aminopeptidase</keyword>
<feature type="binding site" evidence="15">
    <location>
        <position position="306"/>
    </location>
    <ligand>
        <name>Zn(2+)</name>
        <dbReference type="ChEBI" id="CHEBI:29105"/>
        <note>catalytic</note>
    </ligand>
</feature>
<accession>A0A3E2H554</accession>
<dbReference type="EMBL" id="NCSJ02000160">
    <property type="protein sequence ID" value="RFU28520.1"/>
    <property type="molecule type" value="Genomic_DNA"/>
</dbReference>
<feature type="active site" description="Proton acceptor" evidence="14">
    <location>
        <position position="307"/>
    </location>
</feature>
<feature type="non-terminal residue" evidence="19">
    <location>
        <position position="1260"/>
    </location>
</feature>
<evidence type="ECO:0000256" key="5">
    <source>
        <dbReference type="ARBA" id="ARBA00022670"/>
    </source>
</evidence>
<dbReference type="STRING" id="5539.A0A3E2H554"/>
<gene>
    <name evidence="19" type="ORF">B7463_g7812</name>
</gene>
<dbReference type="Pfam" id="PF16010">
    <property type="entry name" value="CDH-cyt"/>
    <property type="match status" value="1"/>
</dbReference>
<dbReference type="InterPro" id="IPR014782">
    <property type="entry name" value="Peptidase_M1_dom"/>
</dbReference>
<dbReference type="InterPro" id="IPR034016">
    <property type="entry name" value="M1_APN-typ"/>
</dbReference>
<evidence type="ECO:0000256" key="2">
    <source>
        <dbReference type="ARBA" id="ARBA00010136"/>
    </source>
</evidence>
<feature type="transmembrane region" description="Helical" evidence="17">
    <location>
        <begin position="1166"/>
        <end position="1184"/>
    </location>
</feature>
<dbReference type="GO" id="GO:0016020">
    <property type="term" value="C:membrane"/>
    <property type="evidence" value="ECO:0007669"/>
    <property type="project" value="UniProtKB-SubCell"/>
</dbReference>
<dbReference type="SUPFAM" id="SSF55486">
    <property type="entry name" value="Metalloproteases ('zincins'), catalytic domain"/>
    <property type="match status" value="1"/>
</dbReference>
<dbReference type="CDD" id="cd08760">
    <property type="entry name" value="Cyt_b561_FRRS1_like"/>
    <property type="match status" value="1"/>
</dbReference>
<dbReference type="FunFam" id="1.10.390.10:FF:000006">
    <property type="entry name" value="Puromycin-sensitive aminopeptidase"/>
    <property type="match status" value="1"/>
</dbReference>
<keyword evidence="4" id="KW-0813">Transport</keyword>
<evidence type="ECO:0000256" key="12">
    <source>
        <dbReference type="ARBA" id="ARBA00023049"/>
    </source>
</evidence>
<keyword evidence="6 17" id="KW-0812">Transmembrane</keyword>
<dbReference type="PANTHER" id="PTHR11533">
    <property type="entry name" value="PROTEASE M1 ZINC METALLOPROTEASE"/>
    <property type="match status" value="1"/>
</dbReference>
<name>A0A3E2H554_SCYLI</name>
<dbReference type="Gene3D" id="2.60.40.1910">
    <property type="match status" value="1"/>
</dbReference>
<dbReference type="AlphaFoldDB" id="A0A3E2H554"/>
<evidence type="ECO:0000256" key="3">
    <source>
        <dbReference type="ARBA" id="ARBA00022438"/>
    </source>
</evidence>
<evidence type="ECO:0000256" key="14">
    <source>
        <dbReference type="PIRSR" id="PIRSR634016-1"/>
    </source>
</evidence>
<evidence type="ECO:0000313" key="20">
    <source>
        <dbReference type="Proteomes" id="UP000258309"/>
    </source>
</evidence>
<dbReference type="InterPro" id="IPR050344">
    <property type="entry name" value="Peptidase_M1_aminopeptidases"/>
</dbReference>
<evidence type="ECO:0000313" key="19">
    <source>
        <dbReference type="EMBL" id="RFU28520.1"/>
    </source>
</evidence>
<comment type="similarity">
    <text evidence="2">Belongs to the peptidase M1 family.</text>
</comment>
<feature type="site" description="Transition state stabilizer" evidence="16">
    <location>
        <position position="392"/>
    </location>
</feature>
<dbReference type="PRINTS" id="PR00756">
    <property type="entry name" value="ALADIPTASE"/>
</dbReference>
<comment type="subcellular location">
    <subcellularLocation>
        <location evidence="1">Membrane</location>
    </subcellularLocation>
</comment>